<name>A0A239A5S1_9ACTN</name>
<keyword evidence="4" id="KW-1185">Reference proteome</keyword>
<dbReference type="AlphaFoldDB" id="A0A239A5S1"/>
<evidence type="ECO:0000256" key="1">
    <source>
        <dbReference type="SAM" id="MobiDB-lite"/>
    </source>
</evidence>
<dbReference type="EMBL" id="FZOF01000001">
    <property type="protein sequence ID" value="SNR90404.1"/>
    <property type="molecule type" value="Genomic_DNA"/>
</dbReference>
<reference evidence="3 4" key="1">
    <citation type="submission" date="2017-06" db="EMBL/GenBank/DDBJ databases">
        <authorList>
            <person name="Kim H.J."/>
            <person name="Triplett B.A."/>
        </authorList>
    </citation>
    <scope>NUCLEOTIDE SEQUENCE [LARGE SCALE GENOMIC DNA]</scope>
    <source>
        <strain evidence="3 4">CGMCC 4.1858</strain>
    </source>
</reference>
<dbReference type="GeneID" id="95789216"/>
<dbReference type="Proteomes" id="UP000198280">
    <property type="component" value="Unassembled WGS sequence"/>
</dbReference>
<gene>
    <name evidence="3" type="ORF">SAMN05216252_101769</name>
</gene>
<keyword evidence="2" id="KW-0812">Transmembrane</keyword>
<sequence length="80" mass="8068">MSTQAVPSRTPRTRAARPAVGGGTQTRLPWWALALPALAFAALLALVVGPGAAEASAAEPVGQLLHAVGEGLPGLLQHLL</sequence>
<protein>
    <submittedName>
        <fullName evidence="3">Uncharacterized protein</fullName>
    </submittedName>
</protein>
<evidence type="ECO:0000313" key="4">
    <source>
        <dbReference type="Proteomes" id="UP000198280"/>
    </source>
</evidence>
<organism evidence="3 4">
    <name type="scientific">Actinacidiphila glaucinigra</name>
    <dbReference type="NCBI Taxonomy" id="235986"/>
    <lineage>
        <taxon>Bacteria</taxon>
        <taxon>Bacillati</taxon>
        <taxon>Actinomycetota</taxon>
        <taxon>Actinomycetes</taxon>
        <taxon>Kitasatosporales</taxon>
        <taxon>Streptomycetaceae</taxon>
        <taxon>Actinacidiphila</taxon>
    </lineage>
</organism>
<evidence type="ECO:0000256" key="2">
    <source>
        <dbReference type="SAM" id="Phobius"/>
    </source>
</evidence>
<accession>A0A239A5S1</accession>
<keyword evidence="2" id="KW-0472">Membrane</keyword>
<feature type="region of interest" description="Disordered" evidence="1">
    <location>
        <begin position="1"/>
        <end position="23"/>
    </location>
</feature>
<proteinExistence type="predicted"/>
<keyword evidence="2" id="KW-1133">Transmembrane helix</keyword>
<dbReference type="RefSeq" id="WP_089222116.1">
    <property type="nucleotide sequence ID" value="NZ_CP108152.1"/>
</dbReference>
<evidence type="ECO:0000313" key="3">
    <source>
        <dbReference type="EMBL" id="SNR90404.1"/>
    </source>
</evidence>
<feature type="compositionally biased region" description="Low complexity" evidence="1">
    <location>
        <begin position="1"/>
        <end position="10"/>
    </location>
</feature>
<feature type="transmembrane region" description="Helical" evidence="2">
    <location>
        <begin position="28"/>
        <end position="48"/>
    </location>
</feature>